<dbReference type="Proteomes" id="UP000789706">
    <property type="component" value="Unassembled WGS sequence"/>
</dbReference>
<dbReference type="OrthoDB" id="2337158at2759"/>
<dbReference type="AlphaFoldDB" id="A0A9N8VT01"/>
<name>A0A9N8VT01_9GLOM</name>
<sequence length="333" mass="38743">VATFDLIEAFQTKNYHPNEEQIRRLMDIIVNDQVENMEIITGAYRVLQHILQTSGTTAFQKIWKIDHVDHEQGPLWNKYTDFWNFLEQLIPYQQSTDKVEKVERVERVIMLLDHIVCVFEADIYSKRGNLGNSILLSLIPKGYGRLRTNIKGHICTDSLKTELYIQMNKLDPFRFQLFLQTMASNTFKCILLDHALKDTNLTQISRQNRNSLNCPVNLLKITQIYFDSSPYYKNSTKSSATWRHIFILCSLLQSYIQSKIFRVGDKIYSGLDDDEINLIGNSNEINERINELVDSLNEDEDIDLDLKKRTKFLLDLNLSGDNNVSPNILIMPN</sequence>
<evidence type="ECO:0000313" key="1">
    <source>
        <dbReference type="EMBL" id="CAG8463267.1"/>
    </source>
</evidence>
<accession>A0A9N8VT01</accession>
<organism evidence="1 2">
    <name type="scientific">Diversispora eburnea</name>
    <dbReference type="NCBI Taxonomy" id="1213867"/>
    <lineage>
        <taxon>Eukaryota</taxon>
        <taxon>Fungi</taxon>
        <taxon>Fungi incertae sedis</taxon>
        <taxon>Mucoromycota</taxon>
        <taxon>Glomeromycotina</taxon>
        <taxon>Glomeromycetes</taxon>
        <taxon>Diversisporales</taxon>
        <taxon>Diversisporaceae</taxon>
        <taxon>Diversispora</taxon>
    </lineage>
</organism>
<reference evidence="1" key="1">
    <citation type="submission" date="2021-06" db="EMBL/GenBank/DDBJ databases">
        <authorList>
            <person name="Kallberg Y."/>
            <person name="Tangrot J."/>
            <person name="Rosling A."/>
        </authorList>
    </citation>
    <scope>NUCLEOTIDE SEQUENCE</scope>
    <source>
        <strain evidence="1">AZ414A</strain>
    </source>
</reference>
<feature type="non-terminal residue" evidence="1">
    <location>
        <position position="1"/>
    </location>
</feature>
<proteinExistence type="predicted"/>
<comment type="caution">
    <text evidence="1">The sequence shown here is derived from an EMBL/GenBank/DDBJ whole genome shotgun (WGS) entry which is preliminary data.</text>
</comment>
<protein>
    <submittedName>
        <fullName evidence="1">79_t:CDS:1</fullName>
    </submittedName>
</protein>
<keyword evidence="2" id="KW-1185">Reference proteome</keyword>
<gene>
    <name evidence="1" type="ORF">DEBURN_LOCUS2791</name>
</gene>
<dbReference type="EMBL" id="CAJVPK010000161">
    <property type="protein sequence ID" value="CAG8463267.1"/>
    <property type="molecule type" value="Genomic_DNA"/>
</dbReference>
<evidence type="ECO:0000313" key="2">
    <source>
        <dbReference type="Proteomes" id="UP000789706"/>
    </source>
</evidence>